<dbReference type="AlphaFoldDB" id="A0A7W8MFQ3"/>
<name>A0A7W8MFQ3_9CAUL</name>
<protein>
    <submittedName>
        <fullName evidence="2">Type VI protein secretion system component VasF</fullName>
    </submittedName>
</protein>
<dbReference type="RefSeq" id="WP_183252866.1">
    <property type="nucleotide sequence ID" value="NZ_BAAAFF010000006.1"/>
</dbReference>
<sequence>MSLTVTLAALAVAIALTGFAGWRGARPSQPHRGVRMIPWRFVMVLAGAAVMVLLVHVAALLGIPQATR</sequence>
<reference evidence="2 3" key="1">
    <citation type="submission" date="2020-08" db="EMBL/GenBank/DDBJ databases">
        <title>Genomic Encyclopedia of Type Strains, Phase IV (KMG-IV): sequencing the most valuable type-strain genomes for metagenomic binning, comparative biology and taxonomic classification.</title>
        <authorList>
            <person name="Goeker M."/>
        </authorList>
    </citation>
    <scope>NUCLEOTIDE SEQUENCE [LARGE SCALE GENOMIC DNA]</scope>
    <source>
        <strain evidence="2 3">DSM 25335</strain>
    </source>
</reference>
<gene>
    <name evidence="2" type="ORF">HNQ67_000932</name>
</gene>
<dbReference type="EMBL" id="JACHFZ010000002">
    <property type="protein sequence ID" value="MBB5291418.1"/>
    <property type="molecule type" value="Genomic_DNA"/>
</dbReference>
<keyword evidence="3" id="KW-1185">Reference proteome</keyword>
<feature type="transmembrane region" description="Helical" evidence="1">
    <location>
        <begin position="37"/>
        <end position="63"/>
    </location>
</feature>
<dbReference type="Proteomes" id="UP000566663">
    <property type="component" value="Unassembled WGS sequence"/>
</dbReference>
<organism evidence="2 3">
    <name type="scientific">Brevundimonas basaltis</name>
    <dbReference type="NCBI Taxonomy" id="472166"/>
    <lineage>
        <taxon>Bacteria</taxon>
        <taxon>Pseudomonadati</taxon>
        <taxon>Pseudomonadota</taxon>
        <taxon>Alphaproteobacteria</taxon>
        <taxon>Caulobacterales</taxon>
        <taxon>Caulobacteraceae</taxon>
        <taxon>Brevundimonas</taxon>
    </lineage>
</organism>
<comment type="caution">
    <text evidence="2">The sequence shown here is derived from an EMBL/GenBank/DDBJ whole genome shotgun (WGS) entry which is preliminary data.</text>
</comment>
<proteinExistence type="predicted"/>
<evidence type="ECO:0000313" key="3">
    <source>
        <dbReference type="Proteomes" id="UP000566663"/>
    </source>
</evidence>
<keyword evidence="1" id="KW-1133">Transmembrane helix</keyword>
<evidence type="ECO:0000313" key="2">
    <source>
        <dbReference type="EMBL" id="MBB5291418.1"/>
    </source>
</evidence>
<keyword evidence="1" id="KW-0812">Transmembrane</keyword>
<accession>A0A7W8MFQ3</accession>
<evidence type="ECO:0000256" key="1">
    <source>
        <dbReference type="SAM" id="Phobius"/>
    </source>
</evidence>
<keyword evidence="1" id="KW-0472">Membrane</keyword>